<dbReference type="SMART" id="SM00347">
    <property type="entry name" value="HTH_MARR"/>
    <property type="match status" value="1"/>
</dbReference>
<name>A0AAE3T9F6_9RHOB</name>
<feature type="domain" description="HTH marR-type" evidence="1">
    <location>
        <begin position="1"/>
        <end position="152"/>
    </location>
</feature>
<dbReference type="RefSeq" id="WP_275568668.1">
    <property type="nucleotide sequence ID" value="NZ_JARGYC010000053.1"/>
</dbReference>
<dbReference type="Gene3D" id="1.10.10.10">
    <property type="entry name" value="Winged helix-like DNA-binding domain superfamily/Winged helix DNA-binding domain"/>
    <property type="match status" value="1"/>
</dbReference>
<protein>
    <submittedName>
        <fullName evidence="2">MarR family transcriptional regulator</fullName>
    </submittedName>
</protein>
<dbReference type="InterPro" id="IPR039422">
    <property type="entry name" value="MarR/SlyA-like"/>
</dbReference>
<gene>
    <name evidence="2" type="ORF">P1J78_17515</name>
</gene>
<dbReference type="PANTHER" id="PTHR33164">
    <property type="entry name" value="TRANSCRIPTIONAL REGULATOR, MARR FAMILY"/>
    <property type="match status" value="1"/>
</dbReference>
<organism evidence="2 3">
    <name type="scientific">Psychromarinibacter sediminicola</name>
    <dbReference type="NCBI Taxonomy" id="3033385"/>
    <lineage>
        <taxon>Bacteria</taxon>
        <taxon>Pseudomonadati</taxon>
        <taxon>Pseudomonadota</taxon>
        <taxon>Alphaproteobacteria</taxon>
        <taxon>Rhodobacterales</taxon>
        <taxon>Paracoccaceae</taxon>
        <taxon>Psychromarinibacter</taxon>
    </lineage>
</organism>
<dbReference type="AlphaFoldDB" id="A0AAE3T9F6"/>
<dbReference type="InterPro" id="IPR000835">
    <property type="entry name" value="HTH_MarR-typ"/>
</dbReference>
<evidence type="ECO:0000313" key="3">
    <source>
        <dbReference type="Proteomes" id="UP001220964"/>
    </source>
</evidence>
<dbReference type="EMBL" id="JARGYC010000053">
    <property type="protein sequence ID" value="MDF0602540.1"/>
    <property type="molecule type" value="Genomic_DNA"/>
</dbReference>
<dbReference type="GO" id="GO:0003700">
    <property type="term" value="F:DNA-binding transcription factor activity"/>
    <property type="evidence" value="ECO:0007669"/>
    <property type="project" value="InterPro"/>
</dbReference>
<sequence length="158" mass="17880">MPAAAVELSDDETLEFGELMRSPGFLLRLAQVQSFDLFFDRLAKHGLKPGEFTVLWVIGLNPGLRQGVAARKLRIKPAHMTKLVQRMVTGGYVERTVPDTDRRSVRLQLTQKGEAFVAKHRAAFLEFHEAERLDLSEDEFDTLMRLLAKLTGIEGRET</sequence>
<dbReference type="SUPFAM" id="SSF46785">
    <property type="entry name" value="Winged helix' DNA-binding domain"/>
    <property type="match status" value="1"/>
</dbReference>
<proteinExistence type="predicted"/>
<keyword evidence="3" id="KW-1185">Reference proteome</keyword>
<dbReference type="PRINTS" id="PR00598">
    <property type="entry name" value="HTHMARR"/>
</dbReference>
<reference evidence="2" key="1">
    <citation type="submission" date="2023-03" db="EMBL/GenBank/DDBJ databases">
        <title>Multiphase analysis and comparison of six strains from genera Psychromarinibacter, Lutimaribacter, and Maritimibacter, including a novel species: Psychromarinibacter sediminicola sp. nov.</title>
        <authorList>
            <person name="Wang Y.-H."/>
            <person name="Ye M.-Q."/>
            <person name="Du Z.-J."/>
        </authorList>
    </citation>
    <scope>NUCLEOTIDE SEQUENCE</scope>
    <source>
        <strain evidence="2">C21-152</strain>
    </source>
</reference>
<dbReference type="InterPro" id="IPR036388">
    <property type="entry name" value="WH-like_DNA-bd_sf"/>
</dbReference>
<dbReference type="Proteomes" id="UP001220964">
    <property type="component" value="Unassembled WGS sequence"/>
</dbReference>
<dbReference type="PROSITE" id="PS50995">
    <property type="entry name" value="HTH_MARR_2"/>
    <property type="match status" value="1"/>
</dbReference>
<comment type="caution">
    <text evidence="2">The sequence shown here is derived from an EMBL/GenBank/DDBJ whole genome shotgun (WGS) entry which is preliminary data.</text>
</comment>
<dbReference type="Pfam" id="PF12802">
    <property type="entry name" value="MarR_2"/>
    <property type="match status" value="1"/>
</dbReference>
<dbReference type="GO" id="GO:0006950">
    <property type="term" value="P:response to stress"/>
    <property type="evidence" value="ECO:0007669"/>
    <property type="project" value="TreeGrafter"/>
</dbReference>
<evidence type="ECO:0000259" key="1">
    <source>
        <dbReference type="PROSITE" id="PS50995"/>
    </source>
</evidence>
<dbReference type="InterPro" id="IPR036390">
    <property type="entry name" value="WH_DNA-bd_sf"/>
</dbReference>
<accession>A0AAE3T9F6</accession>
<dbReference type="PANTHER" id="PTHR33164:SF43">
    <property type="entry name" value="HTH-TYPE TRANSCRIPTIONAL REPRESSOR YETL"/>
    <property type="match status" value="1"/>
</dbReference>
<evidence type="ECO:0000313" key="2">
    <source>
        <dbReference type="EMBL" id="MDF0602540.1"/>
    </source>
</evidence>